<evidence type="ECO:0000256" key="4">
    <source>
        <dbReference type="ARBA" id="ARBA00022840"/>
    </source>
</evidence>
<dbReference type="GO" id="GO:0006164">
    <property type="term" value="P:purine nucleotide biosynthetic process"/>
    <property type="evidence" value="ECO:0007669"/>
    <property type="project" value="UniProtKB-KW"/>
</dbReference>
<evidence type="ECO:0000256" key="2">
    <source>
        <dbReference type="ARBA" id="ARBA00022741"/>
    </source>
</evidence>
<dbReference type="Proteomes" id="UP001431783">
    <property type="component" value="Unassembled WGS sequence"/>
</dbReference>
<comment type="caution">
    <text evidence="6">The sequence shown here is derived from an EMBL/GenBank/DDBJ whole genome shotgun (WGS) entry which is preliminary data.</text>
</comment>
<keyword evidence="4" id="KW-0067">ATP-binding</keyword>
<dbReference type="AlphaFoldDB" id="A0AAW1UAI5"/>
<dbReference type="Pfam" id="PF18076">
    <property type="entry name" value="FGAR-AT_N"/>
    <property type="match status" value="1"/>
</dbReference>
<keyword evidence="1" id="KW-0436">Ligase</keyword>
<dbReference type="GO" id="GO:0004642">
    <property type="term" value="F:phosphoribosylformylglycinamidine synthase activity"/>
    <property type="evidence" value="ECO:0007669"/>
    <property type="project" value="TreeGrafter"/>
</dbReference>
<accession>A0AAW1UAI5</accession>
<gene>
    <name evidence="6" type="ORF">WA026_019396</name>
</gene>
<dbReference type="PANTHER" id="PTHR10099:SF1">
    <property type="entry name" value="PHOSPHORIBOSYLFORMYLGLYCINAMIDINE SYNTHASE"/>
    <property type="match status" value="1"/>
</dbReference>
<feature type="domain" description="Phosphoribosylformylglycinamidine synthase N-terminal" evidence="5">
    <location>
        <begin position="43"/>
        <end position="167"/>
    </location>
</feature>
<dbReference type="InterPro" id="IPR040707">
    <property type="entry name" value="FGAR-AT_N"/>
</dbReference>
<keyword evidence="7" id="KW-1185">Reference proteome</keyword>
<keyword evidence="3" id="KW-0658">Purine biosynthesis</keyword>
<dbReference type="EMBL" id="JARQZJ010000043">
    <property type="protein sequence ID" value="KAK9877716.1"/>
    <property type="molecule type" value="Genomic_DNA"/>
</dbReference>
<dbReference type="InterPro" id="IPR036604">
    <property type="entry name" value="PurS-like_sf"/>
</dbReference>
<keyword evidence="2" id="KW-0547">Nucleotide-binding</keyword>
<dbReference type="PANTHER" id="PTHR10099">
    <property type="entry name" value="PHOSPHORIBOSYLFORMYLGLYCINAMIDINE SYNTHASE"/>
    <property type="match status" value="1"/>
</dbReference>
<organism evidence="6 7">
    <name type="scientific">Henosepilachna vigintioctopunctata</name>
    <dbReference type="NCBI Taxonomy" id="420089"/>
    <lineage>
        <taxon>Eukaryota</taxon>
        <taxon>Metazoa</taxon>
        <taxon>Ecdysozoa</taxon>
        <taxon>Arthropoda</taxon>
        <taxon>Hexapoda</taxon>
        <taxon>Insecta</taxon>
        <taxon>Pterygota</taxon>
        <taxon>Neoptera</taxon>
        <taxon>Endopterygota</taxon>
        <taxon>Coleoptera</taxon>
        <taxon>Polyphaga</taxon>
        <taxon>Cucujiformia</taxon>
        <taxon>Coccinelloidea</taxon>
        <taxon>Coccinellidae</taxon>
        <taxon>Epilachninae</taxon>
        <taxon>Epilachnini</taxon>
        <taxon>Henosepilachna</taxon>
    </lineage>
</organism>
<name>A0AAW1UAI5_9CUCU</name>
<reference evidence="6 7" key="1">
    <citation type="submission" date="2023-03" db="EMBL/GenBank/DDBJ databases">
        <title>Genome insight into feeding habits of ladybird beetles.</title>
        <authorList>
            <person name="Li H.-S."/>
            <person name="Huang Y.-H."/>
            <person name="Pang H."/>
        </authorList>
    </citation>
    <scope>NUCLEOTIDE SEQUENCE [LARGE SCALE GENOMIC DNA]</scope>
    <source>
        <strain evidence="6">SYSU_2023b</strain>
        <tissue evidence="6">Whole body</tissue>
    </source>
</reference>
<sequence length="193" mass="22663">MVRQDSWILRFFQKSAFPEAKKSDLLKKLQDKHSFIENVEVELCFHVEITSELSEAELNIFQWILKSPLQPQSLLNSTSLKEGNGNLLVEICHRFNFSTSNSTNAVSICQNLGLKQVIRSETSRRYWIKSHSTHGFSKIQEQEIISMIHDRMNECRYTEENIPKKSFNEKLLKREKIYNVDVLKLKAKKLFKI</sequence>
<evidence type="ECO:0000256" key="1">
    <source>
        <dbReference type="ARBA" id="ARBA00022598"/>
    </source>
</evidence>
<dbReference type="GO" id="GO:0005737">
    <property type="term" value="C:cytoplasm"/>
    <property type="evidence" value="ECO:0007669"/>
    <property type="project" value="TreeGrafter"/>
</dbReference>
<evidence type="ECO:0000313" key="7">
    <source>
        <dbReference type="Proteomes" id="UP001431783"/>
    </source>
</evidence>
<dbReference type="GO" id="GO:0005524">
    <property type="term" value="F:ATP binding"/>
    <property type="evidence" value="ECO:0007669"/>
    <property type="project" value="UniProtKB-KW"/>
</dbReference>
<evidence type="ECO:0000256" key="3">
    <source>
        <dbReference type="ARBA" id="ARBA00022755"/>
    </source>
</evidence>
<dbReference type="SUPFAM" id="SSF82697">
    <property type="entry name" value="PurS-like"/>
    <property type="match status" value="1"/>
</dbReference>
<protein>
    <recommendedName>
        <fullName evidence="5">Phosphoribosylformylglycinamidine synthase N-terminal domain-containing protein</fullName>
    </recommendedName>
</protein>
<proteinExistence type="predicted"/>
<evidence type="ECO:0000259" key="5">
    <source>
        <dbReference type="Pfam" id="PF18076"/>
    </source>
</evidence>
<evidence type="ECO:0000313" key="6">
    <source>
        <dbReference type="EMBL" id="KAK9877716.1"/>
    </source>
</evidence>